<dbReference type="InterPro" id="IPR029068">
    <property type="entry name" value="Glyas_Bleomycin-R_OHBP_Dase"/>
</dbReference>
<accession>A0ABQ6HI92</accession>
<proteinExistence type="predicted"/>
<reference evidence="2 3" key="1">
    <citation type="submission" date="2023-03" db="EMBL/GenBank/DDBJ databases">
        <title>Thalassotalea loyana LMG 22536T draft genome sequence.</title>
        <authorList>
            <person name="Sawabe T."/>
        </authorList>
    </citation>
    <scope>NUCLEOTIDE SEQUENCE [LARGE SCALE GENOMIC DNA]</scope>
    <source>
        <strain evidence="2 3">LMG 22536</strain>
    </source>
</reference>
<dbReference type="SUPFAM" id="SSF54593">
    <property type="entry name" value="Glyoxalase/Bleomycin resistance protein/Dihydroxybiphenyl dioxygenase"/>
    <property type="match status" value="1"/>
</dbReference>
<evidence type="ECO:0000313" key="2">
    <source>
        <dbReference type="EMBL" id="GLX86560.1"/>
    </source>
</evidence>
<dbReference type="PANTHER" id="PTHR33993">
    <property type="entry name" value="GLYOXALASE-RELATED"/>
    <property type="match status" value="1"/>
</dbReference>
<name>A0ABQ6HI92_9GAMM</name>
<dbReference type="Gene3D" id="3.10.180.10">
    <property type="entry name" value="2,3-Dihydroxybiphenyl 1,2-Dioxygenase, domain 1"/>
    <property type="match status" value="1"/>
</dbReference>
<sequence>MNTETINYLELPANDLKSTKAFFANCFEWKFTDYGPDYVAYNAQGFDGGFYQAPLASTTASGGCLIVLYSQNLDASLEKVKSHGGKIVKDIFEFPGGKRFHFEEPSGNEFAIWSDK</sequence>
<comment type="caution">
    <text evidence="2">The sequence shown here is derived from an EMBL/GenBank/DDBJ whole genome shotgun (WGS) entry which is preliminary data.</text>
</comment>
<dbReference type="InterPro" id="IPR037523">
    <property type="entry name" value="VOC_core"/>
</dbReference>
<dbReference type="Proteomes" id="UP001157134">
    <property type="component" value="Unassembled WGS sequence"/>
</dbReference>
<evidence type="ECO:0000259" key="1">
    <source>
        <dbReference type="PROSITE" id="PS51819"/>
    </source>
</evidence>
<dbReference type="InterPro" id="IPR052164">
    <property type="entry name" value="Anthracycline_SecMetBiosynth"/>
</dbReference>
<dbReference type="CDD" id="cd07247">
    <property type="entry name" value="SgaA_N_like"/>
    <property type="match status" value="1"/>
</dbReference>
<keyword evidence="3" id="KW-1185">Reference proteome</keyword>
<organism evidence="2 3">
    <name type="scientific">Thalassotalea loyana</name>
    <dbReference type="NCBI Taxonomy" id="280483"/>
    <lineage>
        <taxon>Bacteria</taxon>
        <taxon>Pseudomonadati</taxon>
        <taxon>Pseudomonadota</taxon>
        <taxon>Gammaproteobacteria</taxon>
        <taxon>Alteromonadales</taxon>
        <taxon>Colwelliaceae</taxon>
        <taxon>Thalassotalea</taxon>
    </lineage>
</organism>
<evidence type="ECO:0000313" key="3">
    <source>
        <dbReference type="Proteomes" id="UP001157134"/>
    </source>
</evidence>
<gene>
    <name evidence="2" type="ORF">tloyanaT_28130</name>
</gene>
<dbReference type="EMBL" id="BSSV01000006">
    <property type="protein sequence ID" value="GLX86560.1"/>
    <property type="molecule type" value="Genomic_DNA"/>
</dbReference>
<dbReference type="PANTHER" id="PTHR33993:SF1">
    <property type="entry name" value="GLYOXALASE FAMILY PROTEIN"/>
    <property type="match status" value="1"/>
</dbReference>
<dbReference type="Pfam" id="PF00903">
    <property type="entry name" value="Glyoxalase"/>
    <property type="match status" value="1"/>
</dbReference>
<dbReference type="InterPro" id="IPR004360">
    <property type="entry name" value="Glyas_Fos-R_dOase_dom"/>
</dbReference>
<protein>
    <submittedName>
        <fullName evidence="2">Glyoxalase</fullName>
    </submittedName>
</protein>
<feature type="domain" description="VOC" evidence="1">
    <location>
        <begin position="5"/>
        <end position="115"/>
    </location>
</feature>
<dbReference type="PROSITE" id="PS51819">
    <property type="entry name" value="VOC"/>
    <property type="match status" value="1"/>
</dbReference>